<sequence>MLQTNPSTPYKQKKLEKCVEKIKKKRFVRLECMGQSNPKMK</sequence>
<protein>
    <submittedName>
        <fullName evidence="1">Uncharacterized protein</fullName>
    </submittedName>
</protein>
<dbReference type="AlphaFoldDB" id="A0A2P2QY00"/>
<reference evidence="1" key="1">
    <citation type="submission" date="2018-02" db="EMBL/GenBank/DDBJ databases">
        <title>Rhizophora mucronata_Transcriptome.</title>
        <authorList>
            <person name="Meera S.P."/>
            <person name="Sreeshan A."/>
            <person name="Augustine A."/>
        </authorList>
    </citation>
    <scope>NUCLEOTIDE SEQUENCE</scope>
    <source>
        <tissue evidence="1">Leaf</tissue>
    </source>
</reference>
<evidence type="ECO:0000313" key="1">
    <source>
        <dbReference type="EMBL" id="MBX71886.1"/>
    </source>
</evidence>
<proteinExistence type="predicted"/>
<name>A0A2P2QY00_RHIMU</name>
<dbReference type="EMBL" id="GGEC01091402">
    <property type="protein sequence ID" value="MBX71886.1"/>
    <property type="molecule type" value="Transcribed_RNA"/>
</dbReference>
<organism evidence="1">
    <name type="scientific">Rhizophora mucronata</name>
    <name type="common">Asiatic mangrove</name>
    <dbReference type="NCBI Taxonomy" id="61149"/>
    <lineage>
        <taxon>Eukaryota</taxon>
        <taxon>Viridiplantae</taxon>
        <taxon>Streptophyta</taxon>
        <taxon>Embryophyta</taxon>
        <taxon>Tracheophyta</taxon>
        <taxon>Spermatophyta</taxon>
        <taxon>Magnoliopsida</taxon>
        <taxon>eudicotyledons</taxon>
        <taxon>Gunneridae</taxon>
        <taxon>Pentapetalae</taxon>
        <taxon>rosids</taxon>
        <taxon>fabids</taxon>
        <taxon>Malpighiales</taxon>
        <taxon>Rhizophoraceae</taxon>
        <taxon>Rhizophora</taxon>
    </lineage>
</organism>
<accession>A0A2P2QY00</accession>